<reference evidence="2" key="2">
    <citation type="submission" date="2025-08" db="UniProtKB">
        <authorList>
            <consortium name="RefSeq"/>
        </authorList>
    </citation>
    <scope>IDENTIFICATION</scope>
    <source>
        <tissue evidence="2">Leaf</tissue>
    </source>
</reference>
<dbReference type="Proteomes" id="UP000790787">
    <property type="component" value="Chromosome 3"/>
</dbReference>
<organism evidence="1 2">
    <name type="scientific">Nicotiana tabacum</name>
    <name type="common">Common tobacco</name>
    <dbReference type="NCBI Taxonomy" id="4097"/>
    <lineage>
        <taxon>Eukaryota</taxon>
        <taxon>Viridiplantae</taxon>
        <taxon>Streptophyta</taxon>
        <taxon>Embryophyta</taxon>
        <taxon>Tracheophyta</taxon>
        <taxon>Spermatophyta</taxon>
        <taxon>Magnoliopsida</taxon>
        <taxon>eudicotyledons</taxon>
        <taxon>Gunneridae</taxon>
        <taxon>Pentapetalae</taxon>
        <taxon>asterids</taxon>
        <taxon>lamiids</taxon>
        <taxon>Solanales</taxon>
        <taxon>Solanaceae</taxon>
        <taxon>Nicotianoideae</taxon>
        <taxon>Nicotianeae</taxon>
        <taxon>Nicotiana</taxon>
    </lineage>
</organism>
<accession>A0AC58U9I2</accession>
<name>A0AC58U9I2_TOBAC</name>
<keyword evidence="1" id="KW-1185">Reference proteome</keyword>
<reference evidence="1" key="1">
    <citation type="journal article" date="2014" name="Nat. Commun.">
        <title>The tobacco genome sequence and its comparison with those of tomato and potato.</title>
        <authorList>
            <person name="Sierro N."/>
            <person name="Battey J.N."/>
            <person name="Ouadi S."/>
            <person name="Bakaher N."/>
            <person name="Bovet L."/>
            <person name="Willig A."/>
            <person name="Goepfert S."/>
            <person name="Peitsch M.C."/>
            <person name="Ivanov N.V."/>
        </authorList>
    </citation>
    <scope>NUCLEOTIDE SEQUENCE [LARGE SCALE GENOMIC DNA]</scope>
</reference>
<proteinExistence type="predicted"/>
<evidence type="ECO:0000313" key="2">
    <source>
        <dbReference type="RefSeq" id="XP_075106146.1"/>
    </source>
</evidence>
<evidence type="ECO:0000313" key="1">
    <source>
        <dbReference type="Proteomes" id="UP000790787"/>
    </source>
</evidence>
<protein>
    <submittedName>
        <fullName evidence="2">Uncharacterized protein LOC107789466 isoform X2</fullName>
    </submittedName>
</protein>
<sequence>MDIRLGVTANKICNTFCSVWVFFSSFLVHGFLLCSFWCLCLLGETIYDERPAFLLGCGRDIKMDVGYALIVDVSLTFSTTNTLAEKVQHCKDLQRRENVSRTALQSMYPWSSTHFDSVEIWIWVTSMCTRV</sequence>
<gene>
    <name evidence="2" type="primary">LOC107789466</name>
</gene>
<dbReference type="RefSeq" id="XP_075106146.1">
    <property type="nucleotide sequence ID" value="XM_075250045.1"/>
</dbReference>